<dbReference type="Pfam" id="PF00702">
    <property type="entry name" value="Hydrolase"/>
    <property type="match status" value="1"/>
</dbReference>
<evidence type="ECO:0000313" key="2">
    <source>
        <dbReference type="Proteomes" id="UP001337723"/>
    </source>
</evidence>
<dbReference type="AlphaFoldDB" id="A0AA48HRA5"/>
<dbReference type="SFLD" id="SFLDG01132">
    <property type="entry name" value="C1.5.3:_5'-Nucleotidase_Like"/>
    <property type="match status" value="1"/>
</dbReference>
<proteinExistence type="predicted"/>
<evidence type="ECO:0000313" key="1">
    <source>
        <dbReference type="EMBL" id="BDW84611.1"/>
    </source>
</evidence>
<dbReference type="InterPro" id="IPR010237">
    <property type="entry name" value="Pyr-5-nucltdase"/>
</dbReference>
<dbReference type="Gene3D" id="1.10.150.450">
    <property type="match status" value="1"/>
</dbReference>
<dbReference type="PANTHER" id="PTHR12725:SF117">
    <property type="entry name" value="HALOACID DEHALOGENASE-LIKE HYDROLASE"/>
    <property type="match status" value="1"/>
</dbReference>
<dbReference type="EMBL" id="AP027266">
    <property type="protein sequence ID" value="BDW84611.1"/>
    <property type="molecule type" value="Genomic_DNA"/>
</dbReference>
<dbReference type="NCBIfam" id="TIGR01993">
    <property type="entry name" value="Pyr-5-nucltdase"/>
    <property type="match status" value="1"/>
</dbReference>
<accession>A0AA48HRA5</accession>
<sequence>MSQTYHAPAALPGFAHVETWVFDLDNTLYPPEMALFDQINIRMTDWVMRALGVDQPEADRLRHRYWRDHGTTLAGLMRHHGVDPGPYLEEVHDIDFTVLAPDAALAEAIAALPGRKIVYTNGTRPYAERVIAHRGLDGLFDAIYGVEHAGLIPKPERAAYETVFAADGLTATRAAMFEDDPRNLAVPHAMGLRTIHVAPAPEPADFIEHHTDDLAGFLSRLR</sequence>
<dbReference type="SFLD" id="SFLDS00003">
    <property type="entry name" value="Haloacid_Dehalogenase"/>
    <property type="match status" value="1"/>
</dbReference>
<dbReference type="SFLD" id="SFLDG01129">
    <property type="entry name" value="C1.5:_HAD__Beta-PGM__Phosphata"/>
    <property type="match status" value="1"/>
</dbReference>
<dbReference type="PANTHER" id="PTHR12725">
    <property type="entry name" value="HALOACID DEHALOGENASE-LIKE HYDROLASE"/>
    <property type="match status" value="1"/>
</dbReference>
<name>A0AA48HRA5_9RHOB</name>
<dbReference type="InterPro" id="IPR036412">
    <property type="entry name" value="HAD-like_sf"/>
</dbReference>
<dbReference type="InterPro" id="IPR023214">
    <property type="entry name" value="HAD_sf"/>
</dbReference>
<protein>
    <submittedName>
        <fullName evidence="1">Pyrimidine 5'-nucleotidase</fullName>
    </submittedName>
</protein>
<dbReference type="KEGG" id="rmai:MACH21_07880"/>
<keyword evidence="2" id="KW-1185">Reference proteome</keyword>
<dbReference type="RefSeq" id="WP_338274616.1">
    <property type="nucleotide sequence ID" value="NZ_AP027266.1"/>
</dbReference>
<dbReference type="Gene3D" id="3.40.50.1000">
    <property type="entry name" value="HAD superfamily/HAD-like"/>
    <property type="match status" value="1"/>
</dbReference>
<dbReference type="SUPFAM" id="SSF56784">
    <property type="entry name" value="HAD-like"/>
    <property type="match status" value="1"/>
</dbReference>
<gene>
    <name evidence="1" type="ORF">MACH21_07880</name>
</gene>
<dbReference type="Proteomes" id="UP001337723">
    <property type="component" value="Chromosome"/>
</dbReference>
<reference evidence="1 2" key="1">
    <citation type="submission" date="2023-01" db="EMBL/GenBank/DDBJ databases">
        <title>Complete genome sequence of Roseicyclus marinus strain Dej080120_10.</title>
        <authorList>
            <person name="Ueki S."/>
            <person name="Maruyama F."/>
        </authorList>
    </citation>
    <scope>NUCLEOTIDE SEQUENCE [LARGE SCALE GENOMIC DNA]</scope>
    <source>
        <strain evidence="1 2">Dej080120_10</strain>
    </source>
</reference>
<organism evidence="1 2">
    <name type="scientific">Roseicyclus marinus</name>
    <dbReference type="NCBI Taxonomy" id="2161673"/>
    <lineage>
        <taxon>Bacteria</taxon>
        <taxon>Pseudomonadati</taxon>
        <taxon>Pseudomonadota</taxon>
        <taxon>Alphaproteobacteria</taxon>
        <taxon>Rhodobacterales</taxon>
        <taxon>Roseobacteraceae</taxon>
        <taxon>Roseicyclus</taxon>
    </lineage>
</organism>